<sequence length="288" mass="31269" precursor="true">MNQREIKRILGYLAGLFLFFAPFAYYQKTLSAWLGGSQASDIHSFCLRIPLLNVLTGQSIEIFNVGIISLLLLVSAAFFLGPFFCAHLCASGALPEYLSRLMPKRFKIDWQHSVNPVPIRYGFFAGYLLSPFLAGSIACALCNYSFMERLIVGGVQGNIGPLGSTAIITAILCLGIFGVMAKGGRGFCSYLCPVGALQSAVHSVGARFRFTYKLRFIPSKCVNCKQCVKKCPMGALSHKDGVLSYEVYNCITCGQCAGVCAKNALSYGTGESGWQKENAGEPELELVK</sequence>
<dbReference type="GO" id="GO:0051539">
    <property type="term" value="F:4 iron, 4 sulfur cluster binding"/>
    <property type="evidence" value="ECO:0007669"/>
    <property type="project" value="UniProtKB-KW"/>
</dbReference>
<dbReference type="InterPro" id="IPR017896">
    <property type="entry name" value="4Fe4S_Fe-S-bd"/>
</dbReference>
<accession>I9LA04</accession>
<keyword evidence="10" id="KW-1185">Reference proteome</keyword>
<dbReference type="SUPFAM" id="SSF54862">
    <property type="entry name" value="4Fe-4S ferredoxins"/>
    <property type="match status" value="1"/>
</dbReference>
<evidence type="ECO:0000313" key="9">
    <source>
        <dbReference type="EMBL" id="EIW17131.1"/>
    </source>
</evidence>
<name>I9LA04_9FIRM</name>
<dbReference type="EMBL" id="AKVJ01000031">
    <property type="protein sequence ID" value="EIW17131.1"/>
    <property type="molecule type" value="Genomic_DNA"/>
</dbReference>
<dbReference type="PANTHER" id="PTHR30176:SF3">
    <property type="entry name" value="FERREDOXIN-TYPE PROTEIN NAPH"/>
    <property type="match status" value="1"/>
</dbReference>
<feature type="transmembrane region" description="Helical" evidence="7">
    <location>
        <begin position="65"/>
        <end position="98"/>
    </location>
</feature>
<evidence type="ECO:0000256" key="2">
    <source>
        <dbReference type="ARBA" id="ARBA00022485"/>
    </source>
</evidence>
<dbReference type="PROSITE" id="PS51379">
    <property type="entry name" value="4FE4S_FER_2"/>
    <property type="match status" value="2"/>
</dbReference>
<evidence type="ECO:0000256" key="3">
    <source>
        <dbReference type="ARBA" id="ARBA00022723"/>
    </source>
</evidence>
<dbReference type="InterPro" id="IPR017900">
    <property type="entry name" value="4Fe4S_Fe_S_CS"/>
</dbReference>
<proteinExistence type="predicted"/>
<gene>
    <name evidence="9" type="ORF">FB4_4487</name>
</gene>
<reference evidence="9 10" key="1">
    <citation type="journal article" date="2012" name="J. Bacteriol.">
        <title>Draft Genome Sequences for Two Metal-Reducing Pelosinus fermentans Strains Isolated from a Cr(VI)-Contaminated Site and for Type Strain R7.</title>
        <authorList>
            <person name="Brown S.D."/>
            <person name="Podar M."/>
            <person name="Klingeman D.M."/>
            <person name="Johnson C.M."/>
            <person name="Yang Z.K."/>
            <person name="Utturkar S.M."/>
            <person name="Land M.L."/>
            <person name="Mosher J.J."/>
            <person name="Hurt R.A.Jr."/>
            <person name="Phelps T.J."/>
            <person name="Palumbo A.V."/>
            <person name="Arkin A.P."/>
            <person name="Hazen T.C."/>
            <person name="Elias D.A."/>
        </authorList>
    </citation>
    <scope>NUCLEOTIDE SEQUENCE [LARGE SCALE GENOMIC DNA]</scope>
    <source>
        <strain evidence="9 10">B4</strain>
    </source>
</reference>
<dbReference type="RefSeq" id="WP_007936425.1">
    <property type="nucleotide sequence ID" value="NZ_AKVJ01000031.1"/>
</dbReference>
<feature type="transmembrane region" description="Helical" evidence="7">
    <location>
        <begin position="119"/>
        <end position="147"/>
    </location>
</feature>
<evidence type="ECO:0000256" key="1">
    <source>
        <dbReference type="ARBA" id="ARBA00022448"/>
    </source>
</evidence>
<dbReference type="AlphaFoldDB" id="I9LA04"/>
<dbReference type="Gene3D" id="3.30.70.20">
    <property type="match status" value="1"/>
</dbReference>
<dbReference type="Proteomes" id="UP000004324">
    <property type="component" value="Unassembled WGS sequence"/>
</dbReference>
<dbReference type="Pfam" id="PF13187">
    <property type="entry name" value="Fer4_9"/>
    <property type="match status" value="1"/>
</dbReference>
<keyword evidence="4" id="KW-0249">Electron transport</keyword>
<evidence type="ECO:0000259" key="8">
    <source>
        <dbReference type="PROSITE" id="PS51379"/>
    </source>
</evidence>
<dbReference type="GO" id="GO:0046872">
    <property type="term" value="F:metal ion binding"/>
    <property type="evidence" value="ECO:0007669"/>
    <property type="project" value="UniProtKB-KW"/>
</dbReference>
<evidence type="ECO:0000256" key="5">
    <source>
        <dbReference type="ARBA" id="ARBA00023004"/>
    </source>
</evidence>
<keyword evidence="7" id="KW-0812">Transmembrane</keyword>
<feature type="transmembrane region" description="Helical" evidence="7">
    <location>
        <begin position="9"/>
        <end position="26"/>
    </location>
</feature>
<feature type="domain" description="4Fe-4S ferredoxin-type" evidence="8">
    <location>
        <begin position="249"/>
        <end position="270"/>
    </location>
</feature>
<comment type="caution">
    <text evidence="9">The sequence shown here is derived from an EMBL/GenBank/DDBJ whole genome shotgun (WGS) entry which is preliminary data.</text>
</comment>
<dbReference type="InterPro" id="IPR051684">
    <property type="entry name" value="Electron_Trans/Redox"/>
</dbReference>
<evidence type="ECO:0000256" key="7">
    <source>
        <dbReference type="SAM" id="Phobius"/>
    </source>
</evidence>
<dbReference type="OrthoDB" id="9810688at2"/>
<organism evidence="9 10">
    <name type="scientific">Pelosinus fermentans B4</name>
    <dbReference type="NCBI Taxonomy" id="1149862"/>
    <lineage>
        <taxon>Bacteria</taxon>
        <taxon>Bacillati</taxon>
        <taxon>Bacillota</taxon>
        <taxon>Negativicutes</taxon>
        <taxon>Selenomonadales</taxon>
        <taxon>Sporomusaceae</taxon>
        <taxon>Pelosinus</taxon>
    </lineage>
</organism>
<dbReference type="GO" id="GO:0005886">
    <property type="term" value="C:plasma membrane"/>
    <property type="evidence" value="ECO:0007669"/>
    <property type="project" value="TreeGrafter"/>
</dbReference>
<evidence type="ECO:0000256" key="6">
    <source>
        <dbReference type="ARBA" id="ARBA00023014"/>
    </source>
</evidence>
<keyword evidence="7" id="KW-1133">Transmembrane helix</keyword>
<feature type="domain" description="4Fe-4S ferredoxin-type" evidence="8">
    <location>
        <begin position="212"/>
        <end position="241"/>
    </location>
</feature>
<dbReference type="PANTHER" id="PTHR30176">
    <property type="entry name" value="FERREDOXIN-TYPE PROTEIN NAPH"/>
    <property type="match status" value="1"/>
</dbReference>
<keyword evidence="1" id="KW-0813">Transport</keyword>
<evidence type="ECO:0000313" key="10">
    <source>
        <dbReference type="Proteomes" id="UP000004324"/>
    </source>
</evidence>
<dbReference type="PROSITE" id="PS00198">
    <property type="entry name" value="4FE4S_FER_1"/>
    <property type="match status" value="1"/>
</dbReference>
<keyword evidence="2" id="KW-0004">4Fe-4S</keyword>
<feature type="transmembrane region" description="Helical" evidence="7">
    <location>
        <begin position="159"/>
        <end position="181"/>
    </location>
</feature>
<keyword evidence="3" id="KW-0479">Metal-binding</keyword>
<keyword evidence="6" id="KW-0411">Iron-sulfur</keyword>
<dbReference type="PATRIC" id="fig|1149862.3.peg.3455"/>
<protein>
    <submittedName>
        <fullName evidence="9">4Fe-4S ferredoxin iron-sulfur binding domain-containing protein</fullName>
    </submittedName>
</protein>
<evidence type="ECO:0000256" key="4">
    <source>
        <dbReference type="ARBA" id="ARBA00022982"/>
    </source>
</evidence>
<keyword evidence="7" id="KW-0472">Membrane</keyword>
<keyword evidence="5" id="KW-0408">Iron</keyword>
<dbReference type="Pfam" id="PF12801">
    <property type="entry name" value="Fer4_5"/>
    <property type="match status" value="2"/>
</dbReference>